<dbReference type="SUPFAM" id="SSF51197">
    <property type="entry name" value="Clavaminate synthase-like"/>
    <property type="match status" value="1"/>
</dbReference>
<dbReference type="EMBL" id="CP027845">
    <property type="protein sequence ID" value="AVP87924.1"/>
    <property type="molecule type" value="Genomic_DNA"/>
</dbReference>
<sequence>MMDLLEKDGFLVVRNLLSASQVKECLTLIKDSIVKASNELGVTKEDYLSCTGRWATKSPITRSVSFMLDDKIKEYLENLLRSKITFKKSNVICKTSDITDPIPFHQDISYSPKDPYHFSLWVSLNDVCKDSAPLRVIGGSHKKQVETAADFWSPYFIDEHNVNNQNTRSITVNQGDAIIFDSKLWHGSDENRARKDRFAYVTRWVTEGKDFPQIPDIKPTNFGMFNCGELTNQILKESLSLFDIKPKILNKEALIMLWIEILTANNNFGGIDSVVAIKDLKKLNILNKACDLHDAGNISGLVYKNLWHSLLSILNKKIKLVKI</sequence>
<dbReference type="KEGG" id="ptc:phytr_9960"/>
<organism evidence="2 3">
    <name type="scientific">Candidatus Phycorickettsia trachydisci</name>
    <dbReference type="NCBI Taxonomy" id="2115978"/>
    <lineage>
        <taxon>Bacteria</taxon>
        <taxon>Pseudomonadati</taxon>
        <taxon>Pseudomonadota</taxon>
        <taxon>Alphaproteobacteria</taxon>
        <taxon>Rickettsiales</taxon>
        <taxon>Rickettsiaceae</taxon>
        <taxon>Candidatus Phycorickettsia</taxon>
    </lineage>
</organism>
<keyword evidence="2" id="KW-0223">Dioxygenase</keyword>
<dbReference type="Pfam" id="PF05721">
    <property type="entry name" value="PhyH"/>
    <property type="match status" value="1"/>
</dbReference>
<dbReference type="Proteomes" id="UP000241762">
    <property type="component" value="Chromosome"/>
</dbReference>
<protein>
    <submittedName>
        <fullName evidence="2">Phytanoyl-CoA dioxygenase</fullName>
    </submittedName>
</protein>
<comment type="cofactor">
    <cofactor evidence="1">
        <name>Fe(2+)</name>
        <dbReference type="ChEBI" id="CHEBI:29033"/>
    </cofactor>
</comment>
<dbReference type="PANTHER" id="PTHR20883:SF48">
    <property type="entry name" value="ECTOINE DIOXYGENASE"/>
    <property type="match status" value="1"/>
</dbReference>
<dbReference type="InterPro" id="IPR008775">
    <property type="entry name" value="Phytyl_CoA_dOase-like"/>
</dbReference>
<dbReference type="Gene3D" id="2.60.120.620">
    <property type="entry name" value="q2cbj1_9rhob like domain"/>
    <property type="match status" value="1"/>
</dbReference>
<dbReference type="GO" id="GO:0005506">
    <property type="term" value="F:iron ion binding"/>
    <property type="evidence" value="ECO:0007669"/>
    <property type="project" value="UniProtKB-ARBA"/>
</dbReference>
<evidence type="ECO:0000313" key="2">
    <source>
        <dbReference type="EMBL" id="AVP87924.1"/>
    </source>
</evidence>
<keyword evidence="2" id="KW-0560">Oxidoreductase</keyword>
<gene>
    <name evidence="2" type="ORF">phytr_9960</name>
</gene>
<reference evidence="2 3" key="1">
    <citation type="submission" date="2018-03" db="EMBL/GenBank/DDBJ databases">
        <title>A gene transfer event suggests a long-term partnership between eustigmatophyte algae and a novel lineage of endosymbiotic bacteria.</title>
        <authorList>
            <person name="Yurchenko T."/>
            <person name="Sevcikova T."/>
            <person name="Pribyl P."/>
            <person name="El Karkouri K."/>
            <person name="Klimes V."/>
            <person name="Amaral R."/>
            <person name="Zbrankova V."/>
            <person name="Kim E."/>
            <person name="Raoult D."/>
            <person name="Santos L.M.A."/>
            <person name="Elias M."/>
        </authorList>
    </citation>
    <scope>NUCLEOTIDE SEQUENCE [LARGE SCALE GENOMIC DNA]</scope>
    <source>
        <strain evidence="2">CCALA 838</strain>
    </source>
</reference>
<dbReference type="GO" id="GO:0016706">
    <property type="term" value="F:2-oxoglutarate-dependent dioxygenase activity"/>
    <property type="evidence" value="ECO:0007669"/>
    <property type="project" value="UniProtKB-ARBA"/>
</dbReference>
<evidence type="ECO:0000256" key="1">
    <source>
        <dbReference type="ARBA" id="ARBA00001954"/>
    </source>
</evidence>
<name>A0A2P1P9I7_9RICK</name>
<keyword evidence="3" id="KW-1185">Reference proteome</keyword>
<proteinExistence type="predicted"/>
<evidence type="ECO:0000313" key="3">
    <source>
        <dbReference type="Proteomes" id="UP000241762"/>
    </source>
</evidence>
<dbReference type="PANTHER" id="PTHR20883">
    <property type="entry name" value="PHYTANOYL-COA DIOXYGENASE DOMAIN CONTAINING 1"/>
    <property type="match status" value="1"/>
</dbReference>
<accession>A0A2P1P9I7</accession>
<dbReference type="AlphaFoldDB" id="A0A2P1P9I7"/>